<accession>A0ABR5BE95</accession>
<name>A0ABR5BE95_CRYGA</name>
<evidence type="ECO:0000313" key="1">
    <source>
        <dbReference type="EMBL" id="KIR67165.1"/>
    </source>
</evidence>
<gene>
    <name evidence="1" type="ORF">I314_02378</name>
</gene>
<evidence type="ECO:0000313" key="2">
    <source>
        <dbReference type="Proteomes" id="UP000053800"/>
    </source>
</evidence>
<protein>
    <recommendedName>
        <fullName evidence="3">6-phosphogluconate dehydrogenase NADP-binding domain-containing protein</fullName>
    </recommendedName>
</protein>
<organism evidence="1 2">
    <name type="scientific">Cryptococcus bacillisporus CA1873</name>
    <dbReference type="NCBI Taxonomy" id="1296111"/>
    <lineage>
        <taxon>Eukaryota</taxon>
        <taxon>Fungi</taxon>
        <taxon>Dikarya</taxon>
        <taxon>Basidiomycota</taxon>
        <taxon>Agaricomycotina</taxon>
        <taxon>Tremellomycetes</taxon>
        <taxon>Tremellales</taxon>
        <taxon>Cryptococcaceae</taxon>
        <taxon>Cryptococcus</taxon>
        <taxon>Cryptococcus gattii species complex</taxon>
    </lineage>
</organism>
<dbReference type="Proteomes" id="UP000053800">
    <property type="component" value="Unassembled WGS sequence"/>
</dbReference>
<keyword evidence="2" id="KW-1185">Reference proteome</keyword>
<dbReference type="EMBL" id="KN848893">
    <property type="protein sequence ID" value="KIR67165.1"/>
    <property type="molecule type" value="Genomic_DNA"/>
</dbReference>
<dbReference type="InterPro" id="IPR036291">
    <property type="entry name" value="NAD(P)-bd_dom_sf"/>
</dbReference>
<sequence length="119" mass="12714">MPITTDRPEATISKAESCGLIDVPFADLVTQSDVILSILPPSWAVWRATEIIAHKPDKKPIFVDANSVSAGIVGYISSILETKGIPFIDGCIIGIPAGDDFSSIPKLYLSASPELEDLM</sequence>
<dbReference type="SUPFAM" id="SSF51735">
    <property type="entry name" value="NAD(P)-binding Rossmann-fold domains"/>
    <property type="match status" value="1"/>
</dbReference>
<reference evidence="1 2" key="1">
    <citation type="submission" date="2015-01" db="EMBL/GenBank/DDBJ databases">
        <title>The Genome Sequence of Cryptococcus gattii CA1873.</title>
        <authorList>
            <consortium name="The Broad Institute Genomics Platform"/>
            <person name="Cuomo C."/>
            <person name="Litvintseva A."/>
            <person name="Chen Y."/>
            <person name="Heitman J."/>
            <person name="Sun S."/>
            <person name="Springer D."/>
            <person name="Dromer F."/>
            <person name="Young S."/>
            <person name="Zeng Q."/>
            <person name="Gargeya S."/>
            <person name="Abouelleil A."/>
            <person name="Alvarado L."/>
            <person name="Chapman S.B."/>
            <person name="Gainer-Dewar J."/>
            <person name="Goldberg J."/>
            <person name="Griggs A."/>
            <person name="Gujja S."/>
            <person name="Hansen M."/>
            <person name="Howarth C."/>
            <person name="Imamovic A."/>
            <person name="Larimer J."/>
            <person name="Murphy C."/>
            <person name="Naylor J."/>
            <person name="Pearson M."/>
            <person name="Priest M."/>
            <person name="Roberts A."/>
            <person name="Saif S."/>
            <person name="Shea T."/>
            <person name="Sykes S."/>
            <person name="Wortman J."/>
            <person name="Nusbaum C."/>
            <person name="Birren B."/>
        </authorList>
    </citation>
    <scope>NUCLEOTIDE SEQUENCE [LARGE SCALE GENOMIC DNA]</scope>
    <source>
        <strain evidence="1 2">CA1873</strain>
    </source>
</reference>
<dbReference type="Gene3D" id="3.40.50.720">
    <property type="entry name" value="NAD(P)-binding Rossmann-like Domain"/>
    <property type="match status" value="1"/>
</dbReference>
<evidence type="ECO:0008006" key="3">
    <source>
        <dbReference type="Google" id="ProtNLM"/>
    </source>
</evidence>
<proteinExistence type="predicted"/>